<evidence type="ECO:0000256" key="5">
    <source>
        <dbReference type="ARBA" id="ARBA00022840"/>
    </source>
</evidence>
<dbReference type="InterPro" id="IPR011994">
    <property type="entry name" value="Cytidylate_kinase_dom"/>
</dbReference>
<dbReference type="Gene3D" id="3.40.50.300">
    <property type="entry name" value="P-loop containing nucleotide triphosphate hydrolases"/>
    <property type="match status" value="1"/>
</dbReference>
<dbReference type="EMBL" id="JAPDPI010000008">
    <property type="protein sequence ID" value="MCW3805191.1"/>
    <property type="molecule type" value="Genomic_DNA"/>
</dbReference>
<dbReference type="Pfam" id="PF02224">
    <property type="entry name" value="Cytidylate_kin"/>
    <property type="match status" value="1"/>
</dbReference>
<proteinExistence type="inferred from homology"/>
<keyword evidence="2 8" id="KW-0808">Transferase</keyword>
<dbReference type="RefSeq" id="WP_301198482.1">
    <property type="nucleotide sequence ID" value="NZ_JAPDPI010000008.1"/>
</dbReference>
<protein>
    <recommendedName>
        <fullName evidence="8">Cytidylate kinase</fullName>
        <shortName evidence="8">CK</shortName>
        <ecNumber evidence="8">2.7.4.25</ecNumber>
    </recommendedName>
    <alternativeName>
        <fullName evidence="8">Cytidine monophosphate kinase</fullName>
        <shortName evidence="8">CMP kinase</shortName>
    </alternativeName>
</protein>
<keyword evidence="11" id="KW-1185">Reference proteome</keyword>
<comment type="similarity">
    <text evidence="1 8">Belongs to the cytidylate kinase family. Type 1 subfamily.</text>
</comment>
<comment type="subcellular location">
    <subcellularLocation>
        <location evidence="8">Cytoplasm</location>
    </subcellularLocation>
</comment>
<dbReference type="GO" id="GO:0006220">
    <property type="term" value="P:pyrimidine nucleotide metabolic process"/>
    <property type="evidence" value="ECO:0007669"/>
    <property type="project" value="UniProtKB-UniRule"/>
</dbReference>
<dbReference type="PANTHER" id="PTHR21299:SF2">
    <property type="entry name" value="CYTIDYLATE KINASE"/>
    <property type="match status" value="1"/>
</dbReference>
<reference evidence="10" key="1">
    <citation type="submission" date="2022-10" db="EMBL/GenBank/DDBJ databases">
        <authorList>
            <person name="Yu W.X."/>
        </authorList>
    </citation>
    <scope>NUCLEOTIDE SEQUENCE</scope>
    <source>
        <strain evidence="10">D04</strain>
    </source>
</reference>
<evidence type="ECO:0000313" key="10">
    <source>
        <dbReference type="EMBL" id="MCW3805191.1"/>
    </source>
</evidence>
<dbReference type="PANTHER" id="PTHR21299">
    <property type="entry name" value="CYTIDYLATE KINASE/PANTOATE-BETA-ALANINE LIGASE"/>
    <property type="match status" value="1"/>
</dbReference>
<comment type="catalytic activity">
    <reaction evidence="6 8">
        <text>dCMP + ATP = dCDP + ADP</text>
        <dbReference type="Rhea" id="RHEA:25094"/>
        <dbReference type="ChEBI" id="CHEBI:30616"/>
        <dbReference type="ChEBI" id="CHEBI:57566"/>
        <dbReference type="ChEBI" id="CHEBI:58593"/>
        <dbReference type="ChEBI" id="CHEBI:456216"/>
        <dbReference type="EC" id="2.7.4.25"/>
    </reaction>
</comment>
<dbReference type="GO" id="GO:0015949">
    <property type="term" value="P:nucleobase-containing small molecule interconversion"/>
    <property type="evidence" value="ECO:0007669"/>
    <property type="project" value="TreeGrafter"/>
</dbReference>
<dbReference type="InterPro" id="IPR027417">
    <property type="entry name" value="P-loop_NTPase"/>
</dbReference>
<feature type="domain" description="Cytidylate kinase" evidence="9">
    <location>
        <begin position="10"/>
        <end position="228"/>
    </location>
</feature>
<keyword evidence="3 8" id="KW-0547">Nucleotide-binding</keyword>
<keyword evidence="5 8" id="KW-0067">ATP-binding</keyword>
<evidence type="ECO:0000256" key="1">
    <source>
        <dbReference type="ARBA" id="ARBA00009427"/>
    </source>
</evidence>
<dbReference type="Proteomes" id="UP001207408">
    <property type="component" value="Unassembled WGS sequence"/>
</dbReference>
<comment type="catalytic activity">
    <reaction evidence="7 8">
        <text>CMP + ATP = CDP + ADP</text>
        <dbReference type="Rhea" id="RHEA:11600"/>
        <dbReference type="ChEBI" id="CHEBI:30616"/>
        <dbReference type="ChEBI" id="CHEBI:58069"/>
        <dbReference type="ChEBI" id="CHEBI:60377"/>
        <dbReference type="ChEBI" id="CHEBI:456216"/>
        <dbReference type="EC" id="2.7.4.25"/>
    </reaction>
</comment>
<gene>
    <name evidence="8 10" type="primary">cmk</name>
    <name evidence="10" type="ORF">OM074_06105</name>
</gene>
<dbReference type="GO" id="GO:0005829">
    <property type="term" value="C:cytosol"/>
    <property type="evidence" value="ECO:0007669"/>
    <property type="project" value="TreeGrafter"/>
</dbReference>
<dbReference type="GO" id="GO:0005524">
    <property type="term" value="F:ATP binding"/>
    <property type="evidence" value="ECO:0007669"/>
    <property type="project" value="UniProtKB-UniRule"/>
</dbReference>
<name>A0AAE3MCE7_9BACT</name>
<evidence type="ECO:0000256" key="2">
    <source>
        <dbReference type="ARBA" id="ARBA00022679"/>
    </source>
</evidence>
<evidence type="ECO:0000256" key="8">
    <source>
        <dbReference type="HAMAP-Rule" id="MF_00238"/>
    </source>
</evidence>
<accession>A0AAE3MCE7</accession>
<dbReference type="AlphaFoldDB" id="A0AAE3MCE7"/>
<evidence type="ECO:0000313" key="11">
    <source>
        <dbReference type="Proteomes" id="UP001207408"/>
    </source>
</evidence>
<keyword evidence="8" id="KW-0963">Cytoplasm</keyword>
<dbReference type="NCBIfam" id="TIGR00017">
    <property type="entry name" value="cmk"/>
    <property type="match status" value="1"/>
</dbReference>
<feature type="binding site" evidence="8">
    <location>
        <begin position="14"/>
        <end position="22"/>
    </location>
    <ligand>
        <name>ATP</name>
        <dbReference type="ChEBI" id="CHEBI:30616"/>
    </ligand>
</feature>
<dbReference type="HAMAP" id="MF_00238">
    <property type="entry name" value="Cytidyl_kinase_type1"/>
    <property type="match status" value="1"/>
</dbReference>
<comment type="caution">
    <text evidence="10">The sequence shown here is derived from an EMBL/GenBank/DDBJ whole genome shotgun (WGS) entry which is preliminary data.</text>
</comment>
<keyword evidence="4 8" id="KW-0418">Kinase</keyword>
<dbReference type="EC" id="2.7.4.25" evidence="8"/>
<dbReference type="InterPro" id="IPR003136">
    <property type="entry name" value="Cytidylate_kin"/>
</dbReference>
<dbReference type="GO" id="GO:0036431">
    <property type="term" value="F:dCMP kinase activity"/>
    <property type="evidence" value="ECO:0007669"/>
    <property type="project" value="InterPro"/>
</dbReference>
<evidence type="ECO:0000256" key="7">
    <source>
        <dbReference type="ARBA" id="ARBA00048478"/>
    </source>
</evidence>
<evidence type="ECO:0000256" key="4">
    <source>
        <dbReference type="ARBA" id="ARBA00022777"/>
    </source>
</evidence>
<evidence type="ECO:0000259" key="9">
    <source>
        <dbReference type="Pfam" id="PF02224"/>
    </source>
</evidence>
<evidence type="ECO:0000256" key="3">
    <source>
        <dbReference type="ARBA" id="ARBA00022741"/>
    </source>
</evidence>
<sequence>MTIKNSKLVIAIDGYSSCGKSTVAKDLAKLLNIIFIDSGAMYRCVTLYALNNGLISGDNIDQKGLKSALQNITISFKFDAESKTNETYLNGKLVEKEIRSLEVSNHVSSISAIGFVRKKMVELQQKMGETESIVMDGRDIGTVVFPQADLKLFMTASPEIRAERRFKEFQEKNENISFEEVLENVKKRDHIDETREESPLMKADDAVVLDNGRIGKEEQLNFIVQELKKRNLIN</sequence>
<dbReference type="CDD" id="cd02020">
    <property type="entry name" value="CMPK"/>
    <property type="match status" value="1"/>
</dbReference>
<dbReference type="SUPFAM" id="SSF52540">
    <property type="entry name" value="P-loop containing nucleoside triphosphate hydrolases"/>
    <property type="match status" value="1"/>
</dbReference>
<organism evidence="10 11">
    <name type="scientific">Plebeiibacterium marinum</name>
    <dbReference type="NCBI Taxonomy" id="2992111"/>
    <lineage>
        <taxon>Bacteria</taxon>
        <taxon>Pseudomonadati</taxon>
        <taxon>Bacteroidota</taxon>
        <taxon>Bacteroidia</taxon>
        <taxon>Marinilabiliales</taxon>
        <taxon>Marinilabiliaceae</taxon>
        <taxon>Plebeiibacterium</taxon>
    </lineage>
</organism>
<evidence type="ECO:0000256" key="6">
    <source>
        <dbReference type="ARBA" id="ARBA00047615"/>
    </source>
</evidence>